<dbReference type="PANTHER" id="PTHR11360">
    <property type="entry name" value="MONOCARBOXYLATE TRANSPORTER"/>
    <property type="match status" value="1"/>
</dbReference>
<keyword evidence="3" id="KW-0472">Membrane</keyword>
<evidence type="ECO:0000256" key="3">
    <source>
        <dbReference type="SAM" id="Phobius"/>
    </source>
</evidence>
<name>A0AAV8Z1Y7_9CUCU</name>
<dbReference type="PANTHER" id="PTHR11360:SF111">
    <property type="entry name" value="CHASKI, ISOFORM A"/>
    <property type="match status" value="1"/>
</dbReference>
<feature type="compositionally biased region" description="Basic and acidic residues" evidence="2">
    <location>
        <begin position="27"/>
        <end position="36"/>
    </location>
</feature>
<comment type="subcellular location">
    <subcellularLocation>
        <location evidence="1">Membrane</location>
        <topology evidence="1">Multi-pass membrane protein</topology>
    </subcellularLocation>
</comment>
<dbReference type="GO" id="GO:0016020">
    <property type="term" value="C:membrane"/>
    <property type="evidence" value="ECO:0007669"/>
    <property type="project" value="UniProtKB-SubCell"/>
</dbReference>
<feature type="transmembrane region" description="Helical" evidence="3">
    <location>
        <begin position="584"/>
        <end position="604"/>
    </location>
</feature>
<evidence type="ECO:0000313" key="6">
    <source>
        <dbReference type="Proteomes" id="UP001162162"/>
    </source>
</evidence>
<feature type="transmembrane region" description="Helical" evidence="3">
    <location>
        <begin position="644"/>
        <end position="665"/>
    </location>
</feature>
<keyword evidence="3" id="KW-0812">Transmembrane</keyword>
<dbReference type="EMBL" id="JAPWTK010000023">
    <property type="protein sequence ID" value="KAJ8957426.1"/>
    <property type="molecule type" value="Genomic_DNA"/>
</dbReference>
<feature type="transmembrane region" description="Helical" evidence="3">
    <location>
        <begin position="123"/>
        <end position="143"/>
    </location>
</feature>
<gene>
    <name evidence="5" type="ORF">NQ318_004906</name>
</gene>
<dbReference type="Proteomes" id="UP001162162">
    <property type="component" value="Unassembled WGS sequence"/>
</dbReference>
<evidence type="ECO:0000259" key="4">
    <source>
        <dbReference type="PROSITE" id="PS50850"/>
    </source>
</evidence>
<dbReference type="SUPFAM" id="SSF103473">
    <property type="entry name" value="MFS general substrate transporter"/>
    <property type="match status" value="1"/>
</dbReference>
<reference evidence="5" key="1">
    <citation type="journal article" date="2023" name="Insect Mol. Biol.">
        <title>Genome sequencing provides insights into the evolution of gene families encoding plant cell wall-degrading enzymes in longhorned beetles.</title>
        <authorList>
            <person name="Shin N.R."/>
            <person name="Okamura Y."/>
            <person name="Kirsch R."/>
            <person name="Pauchet Y."/>
        </authorList>
    </citation>
    <scope>NUCLEOTIDE SEQUENCE</scope>
    <source>
        <strain evidence="5">AMC_N1</strain>
    </source>
</reference>
<feature type="region of interest" description="Disordered" evidence="2">
    <location>
        <begin position="22"/>
        <end position="73"/>
    </location>
</feature>
<protein>
    <recommendedName>
        <fullName evidence="4">Major facilitator superfamily (MFS) profile domain-containing protein</fullName>
    </recommendedName>
</protein>
<organism evidence="5 6">
    <name type="scientific">Aromia moschata</name>
    <dbReference type="NCBI Taxonomy" id="1265417"/>
    <lineage>
        <taxon>Eukaryota</taxon>
        <taxon>Metazoa</taxon>
        <taxon>Ecdysozoa</taxon>
        <taxon>Arthropoda</taxon>
        <taxon>Hexapoda</taxon>
        <taxon>Insecta</taxon>
        <taxon>Pterygota</taxon>
        <taxon>Neoptera</taxon>
        <taxon>Endopterygota</taxon>
        <taxon>Coleoptera</taxon>
        <taxon>Polyphaga</taxon>
        <taxon>Cucujiformia</taxon>
        <taxon>Chrysomeloidea</taxon>
        <taxon>Cerambycidae</taxon>
        <taxon>Cerambycinae</taxon>
        <taxon>Callichromatini</taxon>
        <taxon>Aromia</taxon>
    </lineage>
</organism>
<feature type="transmembrane region" description="Helical" evidence="3">
    <location>
        <begin position="81"/>
        <end position="103"/>
    </location>
</feature>
<keyword evidence="6" id="KW-1185">Reference proteome</keyword>
<feature type="transmembrane region" description="Helical" evidence="3">
    <location>
        <begin position="150"/>
        <end position="169"/>
    </location>
</feature>
<proteinExistence type="predicted"/>
<feature type="transmembrane region" description="Helical" evidence="3">
    <location>
        <begin position="209"/>
        <end position="233"/>
    </location>
</feature>
<dbReference type="InterPro" id="IPR050327">
    <property type="entry name" value="Proton-linked_MCT"/>
</dbReference>
<dbReference type="PROSITE" id="PS50850">
    <property type="entry name" value="MFS"/>
    <property type="match status" value="1"/>
</dbReference>
<evidence type="ECO:0000313" key="5">
    <source>
        <dbReference type="EMBL" id="KAJ8957426.1"/>
    </source>
</evidence>
<sequence>MTDGSENRNSLAPLVSMTSIAPSLDSVRGRTPREPDTVIPVEDNEKTEVKFKTGTISSSSSSSSSKEEEDEIKPKIPDGGWGWVVVFSSLVLSMIADGISFSFGLLYVEFLLEFGASTSETSWIGSLFMAVPLLTGPIMSSLVDRYGCRSMTIVGGIISALGFVLSSKVTSIGVMYFTFGIITGLGLGLCYVTAVVSIAFWFDKKRTLAVGLSAAGTGIGTFVFSPLTTLLLYEYGWRGTTLNLGGLLLNMCVCGTVMIDPDWIIEQNKKDSKLSKSGKSSKTSLESISSNSRNSIDINELKELLKSGKDTEYLLQTLETSMQPQMDKAKMKNVPNSVLNLPTFIKQNEKVPIEVLEQLSANKKIYNIILENYPSLLLCRSSSDKGLNKLAEDASLVDRVPVTFCMKLKKQDKPLVQQNSLPEDPTGAQEPLMPNDKKSKTSSPPPPRNLSFPRLKQRLEQAPRPHYFKNIKLHRQSLIHRGTLFNINKYRFRASSCPNIYRVSVMSLPKDDEYGYTNEDASLTIANIGITNTIGMVALGWAGDQPWMNITKTYAICLVLCGISCAGINYFIKEFILMEICAGLFGAFLSSSFSFTPGILVELVPLDRFTVAYGLQLLCMGIGLLLGPPYAGHLYDLTGSWDQPFYQAAIWIVVSGLFVAFIPYTRNRKLFGKGPVEKEIEGAEDNIICTVILLFLSIASIVTVMYYTVMCFV</sequence>
<dbReference type="InterPro" id="IPR036259">
    <property type="entry name" value="MFS_trans_sf"/>
</dbReference>
<feature type="transmembrane region" description="Helical" evidence="3">
    <location>
        <begin position="686"/>
        <end position="709"/>
    </location>
</feature>
<feature type="transmembrane region" description="Helical" evidence="3">
    <location>
        <begin position="553"/>
        <end position="572"/>
    </location>
</feature>
<feature type="region of interest" description="Disordered" evidence="2">
    <location>
        <begin position="414"/>
        <end position="452"/>
    </location>
</feature>
<feature type="transmembrane region" description="Helical" evidence="3">
    <location>
        <begin position="611"/>
        <end position="632"/>
    </location>
</feature>
<feature type="domain" description="Major facilitator superfamily (MFS) profile" evidence="4">
    <location>
        <begin position="82"/>
        <end position="667"/>
    </location>
</feature>
<dbReference type="Pfam" id="PF07690">
    <property type="entry name" value="MFS_1"/>
    <property type="match status" value="2"/>
</dbReference>
<dbReference type="InterPro" id="IPR011701">
    <property type="entry name" value="MFS"/>
</dbReference>
<dbReference type="Gene3D" id="1.20.1250.20">
    <property type="entry name" value="MFS general substrate transporter like domains"/>
    <property type="match status" value="2"/>
</dbReference>
<dbReference type="InterPro" id="IPR020846">
    <property type="entry name" value="MFS_dom"/>
</dbReference>
<keyword evidence="3" id="KW-1133">Transmembrane helix</keyword>
<comment type="caution">
    <text evidence="5">The sequence shown here is derived from an EMBL/GenBank/DDBJ whole genome shotgun (WGS) entry which is preliminary data.</text>
</comment>
<feature type="transmembrane region" description="Helical" evidence="3">
    <location>
        <begin position="175"/>
        <end position="202"/>
    </location>
</feature>
<dbReference type="AlphaFoldDB" id="A0AAV8Z1Y7"/>
<evidence type="ECO:0000256" key="2">
    <source>
        <dbReference type="SAM" id="MobiDB-lite"/>
    </source>
</evidence>
<dbReference type="GO" id="GO:0008028">
    <property type="term" value="F:monocarboxylic acid transmembrane transporter activity"/>
    <property type="evidence" value="ECO:0007669"/>
    <property type="project" value="TreeGrafter"/>
</dbReference>
<evidence type="ECO:0000256" key="1">
    <source>
        <dbReference type="ARBA" id="ARBA00004141"/>
    </source>
</evidence>
<dbReference type="CDD" id="cd17352">
    <property type="entry name" value="MFS_MCT_SLC16"/>
    <property type="match status" value="1"/>
</dbReference>
<accession>A0AAV8Z1Y7</accession>